<feature type="compositionally biased region" description="Polar residues" evidence="1">
    <location>
        <begin position="232"/>
        <end position="241"/>
    </location>
</feature>
<dbReference type="AlphaFoldDB" id="A0A1I3WDH1"/>
<protein>
    <submittedName>
        <fullName evidence="3">Uncharacterized protein</fullName>
    </submittedName>
</protein>
<keyword evidence="4" id="KW-1185">Reference proteome</keyword>
<gene>
    <name evidence="3" type="ORF">SAMN05192584_103249</name>
</gene>
<proteinExistence type="predicted"/>
<feature type="transmembrane region" description="Helical" evidence="2">
    <location>
        <begin position="6"/>
        <end position="25"/>
    </location>
</feature>
<sequence>MGWTLLYIAFGVVAIWLLAEVLLQYKARLRWRLLAFGGFAMVVLGVVAISSVPLSLTVISLGGAAFTVGQTFVTLSYRRGFTAGWALGGMPGTSRRRREVRPMPPQDADPHLEVSGLEVHEPEPPAYSPEPLPDDTGGYGVYERGASSGQQGERYGEQDRYGEQGQQPAHSAPYTTGDYTGYPGYEQSGQYAGSYDYGYGAGDGQQQYAAYYDPYADASGGPAYDAQGGRGDQTNQSSQGYASDPSYGDGYGTGHPADPYAGQTPPGGVWVPQQRDSEPQPGQPGQSGQYAEDGGYGGYGYGEAGYDPATGAAHPYGEQPRH</sequence>
<feature type="compositionally biased region" description="Low complexity" evidence="1">
    <location>
        <begin position="173"/>
        <end position="182"/>
    </location>
</feature>
<keyword evidence="2" id="KW-0812">Transmembrane</keyword>
<name>A0A1I3WDH1_9ACTN</name>
<feature type="region of interest" description="Disordered" evidence="1">
    <location>
        <begin position="92"/>
        <end position="111"/>
    </location>
</feature>
<accession>A0A1I3WDH1</accession>
<dbReference type="RefSeq" id="WP_093848431.1">
    <property type="nucleotide sequence ID" value="NZ_FOSG01000003.1"/>
</dbReference>
<evidence type="ECO:0000313" key="3">
    <source>
        <dbReference type="EMBL" id="SFK05588.1"/>
    </source>
</evidence>
<evidence type="ECO:0000256" key="1">
    <source>
        <dbReference type="SAM" id="MobiDB-lite"/>
    </source>
</evidence>
<evidence type="ECO:0000313" key="4">
    <source>
        <dbReference type="Proteomes" id="UP000198928"/>
    </source>
</evidence>
<keyword evidence="2" id="KW-0472">Membrane</keyword>
<organism evidence="3 4">
    <name type="scientific">Streptomyces pini</name>
    <dbReference type="NCBI Taxonomy" id="1520580"/>
    <lineage>
        <taxon>Bacteria</taxon>
        <taxon>Bacillati</taxon>
        <taxon>Actinomycetota</taxon>
        <taxon>Actinomycetes</taxon>
        <taxon>Kitasatosporales</taxon>
        <taxon>Streptomycetaceae</taxon>
        <taxon>Streptomyces</taxon>
    </lineage>
</organism>
<dbReference type="EMBL" id="FOSG01000003">
    <property type="protein sequence ID" value="SFK05588.1"/>
    <property type="molecule type" value="Genomic_DNA"/>
</dbReference>
<evidence type="ECO:0000256" key="2">
    <source>
        <dbReference type="SAM" id="Phobius"/>
    </source>
</evidence>
<dbReference type="Proteomes" id="UP000198928">
    <property type="component" value="Unassembled WGS sequence"/>
</dbReference>
<feature type="transmembrane region" description="Helical" evidence="2">
    <location>
        <begin position="32"/>
        <end position="52"/>
    </location>
</feature>
<feature type="compositionally biased region" description="Gly residues" evidence="1">
    <location>
        <begin position="294"/>
        <end position="303"/>
    </location>
</feature>
<keyword evidence="2" id="KW-1133">Transmembrane helix</keyword>
<feature type="compositionally biased region" description="Low complexity" evidence="1">
    <location>
        <begin position="279"/>
        <end position="293"/>
    </location>
</feature>
<feature type="region of interest" description="Disordered" evidence="1">
    <location>
        <begin position="213"/>
        <end position="322"/>
    </location>
</feature>
<dbReference type="OrthoDB" id="4301348at2"/>
<reference evidence="4" key="1">
    <citation type="submission" date="2016-10" db="EMBL/GenBank/DDBJ databases">
        <authorList>
            <person name="Varghese N."/>
            <person name="Submissions S."/>
        </authorList>
    </citation>
    <scope>NUCLEOTIDE SEQUENCE [LARGE SCALE GENOMIC DNA]</scope>
    <source>
        <strain evidence="4">PL19</strain>
    </source>
</reference>
<feature type="region of interest" description="Disordered" evidence="1">
    <location>
        <begin position="119"/>
        <end position="182"/>
    </location>
</feature>